<dbReference type="Pfam" id="PF13229">
    <property type="entry name" value="Beta_helix"/>
    <property type="match status" value="1"/>
</dbReference>
<dbReference type="InterPro" id="IPR012334">
    <property type="entry name" value="Pectin_lyas_fold"/>
</dbReference>
<dbReference type="SUPFAM" id="SSF51126">
    <property type="entry name" value="Pectin lyase-like"/>
    <property type="match status" value="1"/>
</dbReference>
<feature type="domain" description="Right handed beta helix" evidence="1">
    <location>
        <begin position="32"/>
        <end position="127"/>
    </location>
</feature>
<dbReference type="AlphaFoldDB" id="A0A9N9R7X8"/>
<dbReference type="InterPro" id="IPR011050">
    <property type="entry name" value="Pectin_lyase_fold/virulence"/>
</dbReference>
<reference evidence="2" key="2">
    <citation type="submission" date="2022-10" db="EMBL/GenBank/DDBJ databases">
        <authorList>
            <consortium name="ENA_rothamsted_submissions"/>
            <consortium name="culmorum"/>
            <person name="King R."/>
        </authorList>
    </citation>
    <scope>NUCLEOTIDE SEQUENCE</scope>
</reference>
<proteinExistence type="predicted"/>
<name>A0A9N9R7X8_9NEOP</name>
<reference evidence="2" key="1">
    <citation type="submission" date="2021-12" db="EMBL/GenBank/DDBJ databases">
        <authorList>
            <person name="King R."/>
        </authorList>
    </citation>
    <scope>NUCLEOTIDE SEQUENCE</scope>
</reference>
<dbReference type="OrthoDB" id="5978115at2759"/>
<sequence length="167" mass="18313">MRSCLFMLSDECKLRGLTLHCALVNTVILMRTGKLQVINCTLLDDSSNSQSDFAQGIVAMAGAKVLVENCTFDNFYSGIVVHKGAQVELRNCVMKNCGVGIQMYIGSQVSVYSSTIVDCSEQCIRCEVVTKTNDYHPMEGLLISEDSKVGLGKDTDIFVVEQNINLI</sequence>
<evidence type="ECO:0000313" key="2">
    <source>
        <dbReference type="EMBL" id="CAG9791312.1"/>
    </source>
</evidence>
<dbReference type="EMBL" id="OU893334">
    <property type="protein sequence ID" value="CAG9791312.1"/>
    <property type="molecule type" value="Genomic_DNA"/>
</dbReference>
<dbReference type="Proteomes" id="UP001153714">
    <property type="component" value="Chromosome 3"/>
</dbReference>
<dbReference type="InterPro" id="IPR039448">
    <property type="entry name" value="Beta_helix"/>
</dbReference>
<keyword evidence="3" id="KW-1185">Reference proteome</keyword>
<evidence type="ECO:0000259" key="1">
    <source>
        <dbReference type="Pfam" id="PF13229"/>
    </source>
</evidence>
<organism evidence="2 3">
    <name type="scientific">Diatraea saccharalis</name>
    <name type="common">sugarcane borer</name>
    <dbReference type="NCBI Taxonomy" id="40085"/>
    <lineage>
        <taxon>Eukaryota</taxon>
        <taxon>Metazoa</taxon>
        <taxon>Ecdysozoa</taxon>
        <taxon>Arthropoda</taxon>
        <taxon>Hexapoda</taxon>
        <taxon>Insecta</taxon>
        <taxon>Pterygota</taxon>
        <taxon>Neoptera</taxon>
        <taxon>Endopterygota</taxon>
        <taxon>Lepidoptera</taxon>
        <taxon>Glossata</taxon>
        <taxon>Ditrysia</taxon>
        <taxon>Pyraloidea</taxon>
        <taxon>Crambidae</taxon>
        <taxon>Crambinae</taxon>
        <taxon>Diatraea</taxon>
    </lineage>
</organism>
<dbReference type="Gene3D" id="2.160.20.10">
    <property type="entry name" value="Single-stranded right-handed beta-helix, Pectin lyase-like"/>
    <property type="match status" value="1"/>
</dbReference>
<protein>
    <recommendedName>
        <fullName evidence="1">Right handed beta helix domain-containing protein</fullName>
    </recommendedName>
</protein>
<evidence type="ECO:0000313" key="3">
    <source>
        <dbReference type="Proteomes" id="UP001153714"/>
    </source>
</evidence>
<gene>
    <name evidence="2" type="ORF">DIATSA_LOCUS8934</name>
</gene>
<accession>A0A9N9R7X8</accession>